<organism evidence="2 3">
    <name type="scientific">Sordaria brevicollis</name>
    <dbReference type="NCBI Taxonomy" id="83679"/>
    <lineage>
        <taxon>Eukaryota</taxon>
        <taxon>Fungi</taxon>
        <taxon>Dikarya</taxon>
        <taxon>Ascomycota</taxon>
        <taxon>Pezizomycotina</taxon>
        <taxon>Sordariomycetes</taxon>
        <taxon>Sordariomycetidae</taxon>
        <taxon>Sordariales</taxon>
        <taxon>Sordariaceae</taxon>
        <taxon>Sordaria</taxon>
    </lineage>
</organism>
<gene>
    <name evidence="2" type="ORF">B0T20DRAFT_421627</name>
</gene>
<comment type="caution">
    <text evidence="2">The sequence shown here is derived from an EMBL/GenBank/DDBJ whole genome shotgun (WGS) entry which is preliminary data.</text>
</comment>
<keyword evidence="1" id="KW-0732">Signal</keyword>
<dbReference type="Proteomes" id="UP001281003">
    <property type="component" value="Unassembled WGS sequence"/>
</dbReference>
<keyword evidence="3" id="KW-1185">Reference proteome</keyword>
<reference evidence="2" key="2">
    <citation type="submission" date="2023-07" db="EMBL/GenBank/DDBJ databases">
        <authorList>
            <consortium name="Lawrence Berkeley National Laboratory"/>
            <person name="Haridas S."/>
            <person name="Hensen N."/>
            <person name="Bonometti L."/>
            <person name="Westerberg I."/>
            <person name="Brannstrom I.O."/>
            <person name="Guillou S."/>
            <person name="Cros-Aarteil S."/>
            <person name="Calhoun S."/>
            <person name="Kuo A."/>
            <person name="Mondo S."/>
            <person name="Pangilinan J."/>
            <person name="Riley R."/>
            <person name="LaButti K."/>
            <person name="Andreopoulos B."/>
            <person name="Lipzen A."/>
            <person name="Chen C."/>
            <person name="Yanf M."/>
            <person name="Daum C."/>
            <person name="Ng V."/>
            <person name="Clum A."/>
            <person name="Steindorff A."/>
            <person name="Ohm R."/>
            <person name="Martin F."/>
            <person name="Silar P."/>
            <person name="Natvig D."/>
            <person name="Lalanne C."/>
            <person name="Gautier V."/>
            <person name="Ament-velasquez S.L."/>
            <person name="Kruys A."/>
            <person name="Hutchinson M.I."/>
            <person name="Powell A.J."/>
            <person name="Barry K."/>
            <person name="Miller A.N."/>
            <person name="Grigoriev I.V."/>
            <person name="Debuchy R."/>
            <person name="Gladieux P."/>
            <person name="Thoren M.H."/>
            <person name="Johannesson H."/>
        </authorList>
    </citation>
    <scope>NUCLEOTIDE SEQUENCE</scope>
    <source>
        <strain evidence="2">FGSC 1904</strain>
    </source>
</reference>
<sequence length="80" mass="8640">MVLHHVLSFMGFVSCVIPGEIAGSLTDRTGSLRRAAHGNCLLHRPHHLLGIAVWNPFTKTSMQLAVRKHVGRANSGANGM</sequence>
<evidence type="ECO:0008006" key="4">
    <source>
        <dbReference type="Google" id="ProtNLM"/>
    </source>
</evidence>
<proteinExistence type="predicted"/>
<protein>
    <recommendedName>
        <fullName evidence="4">Secreted protein</fullName>
    </recommendedName>
</protein>
<dbReference type="EMBL" id="JAUTDP010000011">
    <property type="protein sequence ID" value="KAK3392585.1"/>
    <property type="molecule type" value="Genomic_DNA"/>
</dbReference>
<feature type="signal peptide" evidence="1">
    <location>
        <begin position="1"/>
        <end position="18"/>
    </location>
</feature>
<feature type="chain" id="PRO_5042205741" description="Secreted protein" evidence="1">
    <location>
        <begin position="19"/>
        <end position="80"/>
    </location>
</feature>
<accession>A0AAE0P3K5</accession>
<evidence type="ECO:0000313" key="2">
    <source>
        <dbReference type="EMBL" id="KAK3392585.1"/>
    </source>
</evidence>
<reference evidence="2" key="1">
    <citation type="journal article" date="2023" name="Mol. Phylogenet. Evol.">
        <title>Genome-scale phylogeny and comparative genomics of the fungal order Sordariales.</title>
        <authorList>
            <person name="Hensen N."/>
            <person name="Bonometti L."/>
            <person name="Westerberg I."/>
            <person name="Brannstrom I.O."/>
            <person name="Guillou S."/>
            <person name="Cros-Aarteil S."/>
            <person name="Calhoun S."/>
            <person name="Haridas S."/>
            <person name="Kuo A."/>
            <person name="Mondo S."/>
            <person name="Pangilinan J."/>
            <person name="Riley R."/>
            <person name="LaButti K."/>
            <person name="Andreopoulos B."/>
            <person name="Lipzen A."/>
            <person name="Chen C."/>
            <person name="Yan M."/>
            <person name="Daum C."/>
            <person name="Ng V."/>
            <person name="Clum A."/>
            <person name="Steindorff A."/>
            <person name="Ohm R.A."/>
            <person name="Martin F."/>
            <person name="Silar P."/>
            <person name="Natvig D.O."/>
            <person name="Lalanne C."/>
            <person name="Gautier V."/>
            <person name="Ament-Velasquez S.L."/>
            <person name="Kruys A."/>
            <person name="Hutchinson M.I."/>
            <person name="Powell A.J."/>
            <person name="Barry K."/>
            <person name="Miller A.N."/>
            <person name="Grigoriev I.V."/>
            <person name="Debuchy R."/>
            <person name="Gladieux P."/>
            <person name="Hiltunen Thoren M."/>
            <person name="Johannesson H."/>
        </authorList>
    </citation>
    <scope>NUCLEOTIDE SEQUENCE</scope>
    <source>
        <strain evidence="2">FGSC 1904</strain>
    </source>
</reference>
<evidence type="ECO:0000313" key="3">
    <source>
        <dbReference type="Proteomes" id="UP001281003"/>
    </source>
</evidence>
<evidence type="ECO:0000256" key="1">
    <source>
        <dbReference type="SAM" id="SignalP"/>
    </source>
</evidence>
<dbReference type="AlphaFoldDB" id="A0AAE0P3K5"/>
<name>A0AAE0P3K5_SORBR</name>